<evidence type="ECO:0000259" key="7">
    <source>
        <dbReference type="Pfam" id="PF03016"/>
    </source>
</evidence>
<dbReference type="Pfam" id="PF03016">
    <property type="entry name" value="Exostosin_GT47"/>
    <property type="match status" value="2"/>
</dbReference>
<organism evidence="8 9">
    <name type="scientific">Gossypium arboreum</name>
    <name type="common">Tree cotton</name>
    <name type="synonym">Gossypium nanking</name>
    <dbReference type="NCBI Taxonomy" id="29729"/>
    <lineage>
        <taxon>Eukaryota</taxon>
        <taxon>Viridiplantae</taxon>
        <taxon>Streptophyta</taxon>
        <taxon>Embryophyta</taxon>
        <taxon>Tracheophyta</taxon>
        <taxon>Spermatophyta</taxon>
        <taxon>Magnoliopsida</taxon>
        <taxon>eudicotyledons</taxon>
        <taxon>Gunneridae</taxon>
        <taxon>Pentapetalae</taxon>
        <taxon>rosids</taxon>
        <taxon>malvids</taxon>
        <taxon>Malvales</taxon>
        <taxon>Malvaceae</taxon>
        <taxon>Malvoideae</taxon>
        <taxon>Gossypium</taxon>
    </lineage>
</organism>
<comment type="caution">
    <text evidence="8">The sequence shown here is derived from an EMBL/GenBank/DDBJ whole genome shotgun (WGS) entry which is preliminary data.</text>
</comment>
<dbReference type="PANTHER" id="PTHR11062">
    <property type="entry name" value="EXOSTOSIN HEPARAN SULFATE GLYCOSYLTRANSFERASE -RELATED"/>
    <property type="match status" value="1"/>
</dbReference>
<protein>
    <recommendedName>
        <fullName evidence="7">Exostosin GT47 domain-containing protein</fullName>
    </recommendedName>
</protein>
<proteinExistence type="inferred from homology"/>
<evidence type="ECO:0000256" key="2">
    <source>
        <dbReference type="ARBA" id="ARBA00010271"/>
    </source>
</evidence>
<keyword evidence="5" id="KW-0333">Golgi apparatus</keyword>
<dbReference type="InterPro" id="IPR040911">
    <property type="entry name" value="Exostosin_GT47"/>
</dbReference>
<name>A0ABR0PDN0_GOSAR</name>
<accession>A0ABR0PDN0</accession>
<evidence type="ECO:0000256" key="6">
    <source>
        <dbReference type="SAM" id="Phobius"/>
    </source>
</evidence>
<evidence type="ECO:0000256" key="5">
    <source>
        <dbReference type="ARBA" id="ARBA00023034"/>
    </source>
</evidence>
<evidence type="ECO:0000313" key="8">
    <source>
        <dbReference type="EMBL" id="KAK5819411.1"/>
    </source>
</evidence>
<keyword evidence="6" id="KW-1133">Transmembrane helix</keyword>
<dbReference type="PANTHER" id="PTHR11062:SF217">
    <property type="entry name" value="EXOSTOSIN FAMILY PROTEIN"/>
    <property type="match status" value="1"/>
</dbReference>
<dbReference type="Proteomes" id="UP001358586">
    <property type="component" value="Chromosome 7"/>
</dbReference>
<feature type="domain" description="Exostosin GT47" evidence="7">
    <location>
        <begin position="148"/>
        <end position="428"/>
    </location>
</feature>
<feature type="domain" description="Exostosin GT47" evidence="7">
    <location>
        <begin position="552"/>
        <end position="832"/>
    </location>
</feature>
<keyword evidence="6" id="KW-0472">Membrane</keyword>
<keyword evidence="4" id="KW-0735">Signal-anchor</keyword>
<evidence type="ECO:0000256" key="1">
    <source>
        <dbReference type="ARBA" id="ARBA00004323"/>
    </source>
</evidence>
<dbReference type="InterPro" id="IPR004263">
    <property type="entry name" value="Exostosin"/>
</dbReference>
<keyword evidence="6" id="KW-0812">Transmembrane</keyword>
<evidence type="ECO:0000256" key="4">
    <source>
        <dbReference type="ARBA" id="ARBA00022968"/>
    </source>
</evidence>
<keyword evidence="9" id="KW-1185">Reference proteome</keyword>
<comment type="similarity">
    <text evidence="2">Belongs to the glycosyltransferase 47 family.</text>
</comment>
<comment type="subcellular location">
    <subcellularLocation>
        <location evidence="1">Golgi apparatus membrane</location>
        <topology evidence="1">Single-pass type II membrane protein</topology>
    </subcellularLocation>
</comment>
<evidence type="ECO:0000256" key="3">
    <source>
        <dbReference type="ARBA" id="ARBA00022676"/>
    </source>
</evidence>
<keyword evidence="3" id="KW-0328">Glycosyltransferase</keyword>
<feature type="transmembrane region" description="Helical" evidence="6">
    <location>
        <begin position="12"/>
        <end position="32"/>
    </location>
</feature>
<sequence length="887" mass="102676">MRRYTRKHHSSLILLAVISIAVASAIVVFKVSKGLSWHYLASPWTWTSTLGGPFSSRHAIDKRKEKAKEYINLERIWNDESVKRRGKHRDGSLEMVEADLAKARALIRDASLNPSNSSTLELPDSDYVPQGNIYRNPHAFHRSYLLMEKMFKIFVYEEGEPPLFHYGSCKDIYSMEGLFMSLMEQDTRYRTWDPNEAHVYFLPFSVVMILKHLFDPIIRDKAVMERTVVDYVGIISNKYPFWNRSIGVDHFMLSCHDWGPRATWYVKELYYNSIRVLCNANTSEYFNPKKDASFPEINLVTGEITNLAAHLTPSNRSILAFFAGNLYHGKIRALVFKHWKGKDNGIQIYEKLPVGVSYSEMMKKSRFCLCPSGHEVASPRIVEAIYAECVPVIISQNYVLPFSDVLRWESFSIQIAVSEIANLKNILMGISEERYDRMVENVRKVQNHFLVNDPPKRYDVFNMIIHSVWLRRLNDMSKNNESKPVVDVTLKIVKKNSKLERNEANLARVRSSIKQAALVRNLTSTHQDPDYVPHGPIYRNANAFHRSYLEMEKVFKIYVYKEGEPPIFHNGPCRSIYSSEGRFIHELEKGNFYTTKDPDEALVYFLPFSVVMLVHYLYEPETSNTDAIGRTVVDYINVISGKYPYWNRSLGADHFMLSCHDWGPRTSSYVPHLFHKSIRVFCNANTSEGFNPSKDASFPEINLLTGEVEGLLGGPSPSHRSILAFFAGRLHGYIRYLLLNEWKDKRDPDVQVFDQLPKGVSYMSKLKNSRFCLCPSGYEVASPRIVEAIYAECVPVLISDSYVPPFSDVLNWKSFSIQVAVKDIPNIKEILMGVSQRQYLRMQRRVKQVQRHFVVNATPKRYDVFHMINHSIWLRRLNIHIRDFHQS</sequence>
<dbReference type="EMBL" id="JARKNE010000007">
    <property type="protein sequence ID" value="KAK5819411.1"/>
    <property type="molecule type" value="Genomic_DNA"/>
</dbReference>
<reference evidence="8 9" key="1">
    <citation type="submission" date="2023-03" db="EMBL/GenBank/DDBJ databases">
        <title>WGS of Gossypium arboreum.</title>
        <authorList>
            <person name="Yu D."/>
        </authorList>
    </citation>
    <scope>NUCLEOTIDE SEQUENCE [LARGE SCALE GENOMIC DNA]</scope>
    <source>
        <tissue evidence="8">Leaf</tissue>
    </source>
</reference>
<gene>
    <name evidence="8" type="ORF">PVK06_024411</name>
</gene>
<evidence type="ECO:0000313" key="9">
    <source>
        <dbReference type="Proteomes" id="UP001358586"/>
    </source>
</evidence>
<keyword evidence="3" id="KW-0808">Transferase</keyword>